<organism evidence="3 4">
    <name type="scientific">Candidatus Onthousia excrementipullorum</name>
    <dbReference type="NCBI Taxonomy" id="2840884"/>
    <lineage>
        <taxon>Bacteria</taxon>
        <taxon>Bacillati</taxon>
        <taxon>Bacillota</taxon>
        <taxon>Bacilli</taxon>
        <taxon>Candidatus Onthousia</taxon>
    </lineage>
</organism>
<evidence type="ECO:0000259" key="2">
    <source>
        <dbReference type="Pfam" id="PF11796"/>
    </source>
</evidence>
<evidence type="ECO:0000313" key="4">
    <source>
        <dbReference type="Proteomes" id="UP000824232"/>
    </source>
</evidence>
<evidence type="ECO:0000259" key="1">
    <source>
        <dbReference type="Pfam" id="PF09664"/>
    </source>
</evidence>
<reference evidence="3" key="1">
    <citation type="submission" date="2020-10" db="EMBL/GenBank/DDBJ databases">
        <authorList>
            <person name="Gilroy R."/>
        </authorList>
    </citation>
    <scope>NUCLEOTIDE SEQUENCE</scope>
    <source>
        <strain evidence="3">CHK184-20233</strain>
    </source>
</reference>
<dbReference type="Pfam" id="PF09664">
    <property type="entry name" value="DUF2399"/>
    <property type="match status" value="1"/>
</dbReference>
<dbReference type="InterPro" id="IPR024466">
    <property type="entry name" value="CHP02679_N"/>
</dbReference>
<accession>A0A9D1DV41</accession>
<dbReference type="AlphaFoldDB" id="A0A9D1DV41"/>
<dbReference type="InterPro" id="IPR024465">
    <property type="entry name" value="DUF2399"/>
</dbReference>
<protein>
    <submittedName>
        <fullName evidence="3">DUF2399 domain-containing protein</fullName>
    </submittedName>
</protein>
<dbReference type="EMBL" id="DVHC01000060">
    <property type="protein sequence ID" value="HIR59555.1"/>
    <property type="molecule type" value="Genomic_DNA"/>
</dbReference>
<sequence>MDYLDYFKNNKGFERFMVKAKEKYQSYGRVTGIITLDNITYEEAVSLTDFFARKFEEGKTYKIKISEFNKVLDKSKFQDFEFTDYFYNTYDDFSYLTNTLKKRKFHEEFVSFIEDLLLELTSEKLKDFFKRNINKNFSTMRNIKSKYKQNKKALKEELLMIDKLLSNIPDKITYLPIYASITSNPHYLDYNAKSSNLFYRILSNILECDIPNTNLDKTKLLEKINVYIDPLSNYVITYNLVYDKEMPFDVLNLNIDNISKLNNITGKSNKIFIFENPSILNYLKNKDLDISIIITSGIPNLAFYKLLENITSDTTLYYNGDYDPEGLLIADKLNNKYSNIKLFLYDGKSYFNTKPSVSVGNNRLHKLELVKSKELQEVKSLLFENKKCGYQENNLLFIEKFIKINVKGNFVV</sequence>
<comment type="caution">
    <text evidence="3">The sequence shown here is derived from an EMBL/GenBank/DDBJ whole genome shotgun (WGS) entry which is preliminary data.</text>
</comment>
<evidence type="ECO:0000313" key="3">
    <source>
        <dbReference type="EMBL" id="HIR59555.1"/>
    </source>
</evidence>
<feature type="domain" description="DUF2399" evidence="1">
    <location>
        <begin position="253"/>
        <end position="393"/>
    </location>
</feature>
<dbReference type="Pfam" id="PF11796">
    <property type="entry name" value="DUF3323"/>
    <property type="match status" value="1"/>
</dbReference>
<proteinExistence type="predicted"/>
<dbReference type="Proteomes" id="UP000824232">
    <property type="component" value="Unassembled WGS sequence"/>
</dbReference>
<reference evidence="3" key="2">
    <citation type="journal article" date="2021" name="PeerJ">
        <title>Extensive microbial diversity within the chicken gut microbiome revealed by metagenomics and culture.</title>
        <authorList>
            <person name="Gilroy R."/>
            <person name="Ravi A."/>
            <person name="Getino M."/>
            <person name="Pursley I."/>
            <person name="Horton D.L."/>
            <person name="Alikhan N.F."/>
            <person name="Baker D."/>
            <person name="Gharbi K."/>
            <person name="Hall N."/>
            <person name="Watson M."/>
            <person name="Adriaenssens E.M."/>
            <person name="Foster-Nyarko E."/>
            <person name="Jarju S."/>
            <person name="Secka A."/>
            <person name="Antonio M."/>
            <person name="Oren A."/>
            <person name="Chaudhuri R.R."/>
            <person name="La Ragione R."/>
            <person name="Hildebrand F."/>
            <person name="Pallen M.J."/>
        </authorList>
    </citation>
    <scope>NUCLEOTIDE SEQUENCE</scope>
    <source>
        <strain evidence="3">CHK184-20233</strain>
    </source>
</reference>
<name>A0A9D1DV41_9FIRM</name>
<gene>
    <name evidence="3" type="ORF">IAB38_05840</name>
</gene>
<feature type="domain" description="Conserved hypothetical protein CHP02679 N terminus" evidence="2">
    <location>
        <begin position="30"/>
        <end position="240"/>
    </location>
</feature>